<proteinExistence type="predicted"/>
<dbReference type="AlphaFoldDB" id="A0A6J5WLR3"/>
<evidence type="ECO:0000313" key="1">
    <source>
        <dbReference type="EMBL" id="CAB4299188.1"/>
    </source>
</evidence>
<protein>
    <submittedName>
        <fullName evidence="1">Uncharacterized protein</fullName>
    </submittedName>
</protein>
<reference evidence="2" key="1">
    <citation type="journal article" date="2020" name="Genome Biol.">
        <title>Gamete binning: chromosome-level and haplotype-resolved genome assembly enabled by high-throughput single-cell sequencing of gamete genomes.</title>
        <authorList>
            <person name="Campoy J.A."/>
            <person name="Sun H."/>
            <person name="Goel M."/>
            <person name="Jiao W.-B."/>
            <person name="Folz-Donahue K."/>
            <person name="Wang N."/>
            <person name="Rubio M."/>
            <person name="Liu C."/>
            <person name="Kukat C."/>
            <person name="Ruiz D."/>
            <person name="Huettel B."/>
            <person name="Schneeberger K."/>
        </authorList>
    </citation>
    <scope>NUCLEOTIDE SEQUENCE [LARGE SCALE GENOMIC DNA]</scope>
    <source>
        <strain evidence="2">cv. Rojo Pasion</strain>
    </source>
</reference>
<gene>
    <name evidence="1" type="ORF">ORAREDHAP_LOCUS12850</name>
</gene>
<dbReference type="EMBL" id="CAEKKB010000002">
    <property type="protein sequence ID" value="CAB4299188.1"/>
    <property type="molecule type" value="Genomic_DNA"/>
</dbReference>
<sequence>MGIFNFFIIVVTYHYEVLNEVLPGELLRQVLGCRSRFFPHQSGERKEAPSSKRVRSTEPVRFKTLAAAAANNFPKGLMVIVLKSDEWVRDRGRQKGT</sequence>
<name>A0A6J5WLR3_PRUAR</name>
<evidence type="ECO:0000313" key="2">
    <source>
        <dbReference type="Proteomes" id="UP000507245"/>
    </source>
</evidence>
<dbReference type="Proteomes" id="UP000507245">
    <property type="component" value="Unassembled WGS sequence"/>
</dbReference>
<keyword evidence="2" id="KW-1185">Reference proteome</keyword>
<organism evidence="1 2">
    <name type="scientific">Prunus armeniaca</name>
    <name type="common">Apricot</name>
    <name type="synonym">Armeniaca vulgaris</name>
    <dbReference type="NCBI Taxonomy" id="36596"/>
    <lineage>
        <taxon>Eukaryota</taxon>
        <taxon>Viridiplantae</taxon>
        <taxon>Streptophyta</taxon>
        <taxon>Embryophyta</taxon>
        <taxon>Tracheophyta</taxon>
        <taxon>Spermatophyta</taxon>
        <taxon>Magnoliopsida</taxon>
        <taxon>eudicotyledons</taxon>
        <taxon>Gunneridae</taxon>
        <taxon>Pentapetalae</taxon>
        <taxon>rosids</taxon>
        <taxon>fabids</taxon>
        <taxon>Rosales</taxon>
        <taxon>Rosaceae</taxon>
        <taxon>Amygdaloideae</taxon>
        <taxon>Amygdaleae</taxon>
        <taxon>Prunus</taxon>
    </lineage>
</organism>
<accession>A0A6J5WLR3</accession>